<sequence>MMLTKPIKIYFGLIVLFALLTALNVFLPQGDLIEQLGVELPASKPIMAVAIFFIMLIVYGSLGFVGLTLSKKLGFAGLWDKKVSNKQRFLNPLIVGVIIG</sequence>
<gene>
    <name evidence="2" type="ORF">S12H4_55204</name>
</gene>
<keyword evidence="1" id="KW-0812">Transmembrane</keyword>
<dbReference type="EMBL" id="BARW01035388">
    <property type="protein sequence ID" value="GAJ19993.1"/>
    <property type="molecule type" value="Genomic_DNA"/>
</dbReference>
<evidence type="ECO:0000313" key="2">
    <source>
        <dbReference type="EMBL" id="GAJ19993.1"/>
    </source>
</evidence>
<feature type="non-terminal residue" evidence="2">
    <location>
        <position position="100"/>
    </location>
</feature>
<name>X1UR79_9ZZZZ</name>
<reference evidence="2" key="1">
    <citation type="journal article" date="2014" name="Front. Microbiol.">
        <title>High frequency of phylogenetically diverse reductive dehalogenase-homologous genes in deep subseafloor sedimentary metagenomes.</title>
        <authorList>
            <person name="Kawai M."/>
            <person name="Futagami T."/>
            <person name="Toyoda A."/>
            <person name="Takaki Y."/>
            <person name="Nishi S."/>
            <person name="Hori S."/>
            <person name="Arai W."/>
            <person name="Tsubouchi T."/>
            <person name="Morono Y."/>
            <person name="Uchiyama I."/>
            <person name="Ito T."/>
            <person name="Fujiyama A."/>
            <person name="Inagaki F."/>
            <person name="Takami H."/>
        </authorList>
    </citation>
    <scope>NUCLEOTIDE SEQUENCE</scope>
    <source>
        <strain evidence="2">Expedition CK06-06</strain>
    </source>
</reference>
<accession>X1UR79</accession>
<feature type="transmembrane region" description="Helical" evidence="1">
    <location>
        <begin position="7"/>
        <end position="26"/>
    </location>
</feature>
<feature type="transmembrane region" description="Helical" evidence="1">
    <location>
        <begin position="46"/>
        <end position="69"/>
    </location>
</feature>
<organism evidence="2">
    <name type="scientific">marine sediment metagenome</name>
    <dbReference type="NCBI Taxonomy" id="412755"/>
    <lineage>
        <taxon>unclassified sequences</taxon>
        <taxon>metagenomes</taxon>
        <taxon>ecological metagenomes</taxon>
    </lineage>
</organism>
<proteinExistence type="predicted"/>
<dbReference type="AlphaFoldDB" id="X1UR79"/>
<keyword evidence="1" id="KW-0472">Membrane</keyword>
<keyword evidence="1" id="KW-1133">Transmembrane helix</keyword>
<protein>
    <submittedName>
        <fullName evidence="2">Uncharacterized protein</fullName>
    </submittedName>
</protein>
<evidence type="ECO:0000256" key="1">
    <source>
        <dbReference type="SAM" id="Phobius"/>
    </source>
</evidence>
<comment type="caution">
    <text evidence="2">The sequence shown here is derived from an EMBL/GenBank/DDBJ whole genome shotgun (WGS) entry which is preliminary data.</text>
</comment>